<dbReference type="InParanoid" id="M1CPU1"/>
<dbReference type="EnsemblPlants" id="PGSC0003DMT400072183">
    <property type="protein sequence ID" value="PGSC0003DMT400072183"/>
    <property type="gene ID" value="PGSC0003DMG400028088"/>
</dbReference>
<reference evidence="1" key="2">
    <citation type="submission" date="2015-06" db="UniProtKB">
        <authorList>
            <consortium name="EnsemblPlants"/>
        </authorList>
    </citation>
    <scope>IDENTIFICATION</scope>
    <source>
        <strain evidence="1">DM1-3 516 R44</strain>
    </source>
</reference>
<sequence length="93" mass="10870">MTKPVTNYYVHKDTERITPSCYLQQHIRIYFFLSSLKNDKLRARVHIVIVDELGTSLTHTNVNFINKIQVIHRYGVLAVDQTCLFSFRVPCSL</sequence>
<dbReference type="AlphaFoldDB" id="M1CPU1"/>
<accession>M1CPU1</accession>
<proteinExistence type="predicted"/>
<organism evidence="1 2">
    <name type="scientific">Solanum tuberosum</name>
    <name type="common">Potato</name>
    <dbReference type="NCBI Taxonomy" id="4113"/>
    <lineage>
        <taxon>Eukaryota</taxon>
        <taxon>Viridiplantae</taxon>
        <taxon>Streptophyta</taxon>
        <taxon>Embryophyta</taxon>
        <taxon>Tracheophyta</taxon>
        <taxon>Spermatophyta</taxon>
        <taxon>Magnoliopsida</taxon>
        <taxon>eudicotyledons</taxon>
        <taxon>Gunneridae</taxon>
        <taxon>Pentapetalae</taxon>
        <taxon>asterids</taxon>
        <taxon>lamiids</taxon>
        <taxon>Solanales</taxon>
        <taxon>Solanaceae</taxon>
        <taxon>Solanoideae</taxon>
        <taxon>Solaneae</taxon>
        <taxon>Solanum</taxon>
    </lineage>
</organism>
<dbReference type="HOGENOM" id="CLU_2403817_0_0_1"/>
<dbReference type="Gramene" id="PGSC0003DMT400072183">
    <property type="protein sequence ID" value="PGSC0003DMT400072183"/>
    <property type="gene ID" value="PGSC0003DMG400028088"/>
</dbReference>
<dbReference type="Proteomes" id="UP000011115">
    <property type="component" value="Unassembled WGS sequence"/>
</dbReference>
<reference evidence="2" key="1">
    <citation type="journal article" date="2011" name="Nature">
        <title>Genome sequence and analysis of the tuber crop potato.</title>
        <authorList>
            <consortium name="The Potato Genome Sequencing Consortium"/>
        </authorList>
    </citation>
    <scope>NUCLEOTIDE SEQUENCE [LARGE SCALE GENOMIC DNA]</scope>
    <source>
        <strain evidence="2">cv. DM1-3 516 R44</strain>
    </source>
</reference>
<dbReference type="PaxDb" id="4113-PGSC0003DMT400072183"/>
<name>M1CPU1_SOLTU</name>
<evidence type="ECO:0000313" key="2">
    <source>
        <dbReference type="Proteomes" id="UP000011115"/>
    </source>
</evidence>
<evidence type="ECO:0000313" key="1">
    <source>
        <dbReference type="EnsemblPlants" id="PGSC0003DMT400072183"/>
    </source>
</evidence>
<protein>
    <submittedName>
        <fullName evidence="1">Uncharacterized protein</fullName>
    </submittedName>
</protein>
<keyword evidence="2" id="KW-1185">Reference proteome</keyword>